<keyword evidence="2" id="KW-1185">Reference proteome</keyword>
<accession>A0A9W8PCV3</accession>
<organism evidence="1 2">
    <name type="scientific">Lentinula detonsa</name>
    <dbReference type="NCBI Taxonomy" id="2804962"/>
    <lineage>
        <taxon>Eukaryota</taxon>
        <taxon>Fungi</taxon>
        <taxon>Dikarya</taxon>
        <taxon>Basidiomycota</taxon>
        <taxon>Agaricomycotina</taxon>
        <taxon>Agaricomycetes</taxon>
        <taxon>Agaricomycetidae</taxon>
        <taxon>Agaricales</taxon>
        <taxon>Marasmiineae</taxon>
        <taxon>Omphalotaceae</taxon>
        <taxon>Lentinula</taxon>
    </lineage>
</organism>
<reference evidence="1 2" key="1">
    <citation type="journal article" date="2023" name="Proc. Natl. Acad. Sci. U.S.A.">
        <title>A global phylogenomic analysis of the shiitake genus Lentinula.</title>
        <authorList>
            <person name="Sierra-Patev S."/>
            <person name="Min B."/>
            <person name="Naranjo-Ortiz M."/>
            <person name="Looney B."/>
            <person name="Konkel Z."/>
            <person name="Slot J.C."/>
            <person name="Sakamoto Y."/>
            <person name="Steenwyk J.L."/>
            <person name="Rokas A."/>
            <person name="Carro J."/>
            <person name="Camarero S."/>
            <person name="Ferreira P."/>
            <person name="Molpeceres G."/>
            <person name="Ruiz-Duenas F.J."/>
            <person name="Serrano A."/>
            <person name="Henrissat B."/>
            <person name="Drula E."/>
            <person name="Hughes K.W."/>
            <person name="Mata J.L."/>
            <person name="Ishikawa N.K."/>
            <person name="Vargas-Isla R."/>
            <person name="Ushijima S."/>
            <person name="Smith C.A."/>
            <person name="Donoghue J."/>
            <person name="Ahrendt S."/>
            <person name="Andreopoulos W."/>
            <person name="He G."/>
            <person name="LaButti K."/>
            <person name="Lipzen A."/>
            <person name="Ng V."/>
            <person name="Riley R."/>
            <person name="Sandor L."/>
            <person name="Barry K."/>
            <person name="Martinez A.T."/>
            <person name="Xiao Y."/>
            <person name="Gibbons J.G."/>
            <person name="Terashima K."/>
            <person name="Grigoriev I.V."/>
            <person name="Hibbett D."/>
        </authorList>
    </citation>
    <scope>NUCLEOTIDE SEQUENCE [LARGE SCALE GENOMIC DNA]</scope>
    <source>
        <strain evidence="1 2">TFB7810</strain>
    </source>
</reference>
<dbReference type="EMBL" id="JANVFU010000001">
    <property type="protein sequence ID" value="KAJ3751413.1"/>
    <property type="molecule type" value="Genomic_DNA"/>
</dbReference>
<protein>
    <submittedName>
        <fullName evidence="1">Uncharacterized protein</fullName>
    </submittedName>
</protein>
<evidence type="ECO:0000313" key="1">
    <source>
        <dbReference type="EMBL" id="KAJ3751413.1"/>
    </source>
</evidence>
<dbReference type="AlphaFoldDB" id="A0A9W8PCV3"/>
<name>A0A9W8PCV3_9AGAR</name>
<comment type="caution">
    <text evidence="1">The sequence shown here is derived from an EMBL/GenBank/DDBJ whole genome shotgun (WGS) entry which is preliminary data.</text>
</comment>
<proteinExistence type="predicted"/>
<dbReference type="Proteomes" id="UP001142393">
    <property type="component" value="Unassembled WGS sequence"/>
</dbReference>
<sequence length="197" mass="22002">MNITNPYAQAQWANSSSEHASAPSLFGALPFPSSPLRPSIHLFHFTNLNPDILNCTVVGPKSIPYFRVSNNNPSPNFTLFQNREGRSIAIVEWIGSAGPVVEVRDIIHKQFVATWLQLTSDRKHRLMKARDRTFVWVPQDERVGLYTYGTTTPELYARLSRTEGGVTLEITSTAIQEGLIECCVVATVLMQSGRLIE</sequence>
<evidence type="ECO:0000313" key="2">
    <source>
        <dbReference type="Proteomes" id="UP001142393"/>
    </source>
</evidence>
<gene>
    <name evidence="1" type="ORF">DFH05DRAFT_192896</name>
</gene>